<protein>
    <submittedName>
        <fullName evidence="1">Uncharacterized protein</fullName>
    </submittedName>
</protein>
<dbReference type="EMBL" id="JAPFFF010000039">
    <property type="protein sequence ID" value="KAK8842204.1"/>
    <property type="molecule type" value="Genomic_DNA"/>
</dbReference>
<sequence length="76" mass="8916">MGNTTTRIVGTFTDDAGVVHNFDFLFDLVDVNQNDTAICRLMEIDGITYECGYEKMDDGYWHFSVEYFDTRLRLRF</sequence>
<proteinExistence type="predicted"/>
<evidence type="ECO:0000313" key="2">
    <source>
        <dbReference type="Proteomes" id="UP001470230"/>
    </source>
</evidence>
<gene>
    <name evidence="1" type="ORF">M9Y10_026435</name>
</gene>
<evidence type="ECO:0000313" key="1">
    <source>
        <dbReference type="EMBL" id="KAK8842204.1"/>
    </source>
</evidence>
<dbReference type="Proteomes" id="UP001470230">
    <property type="component" value="Unassembled WGS sequence"/>
</dbReference>
<name>A0ABR2H7J2_9EUKA</name>
<organism evidence="1 2">
    <name type="scientific">Tritrichomonas musculus</name>
    <dbReference type="NCBI Taxonomy" id="1915356"/>
    <lineage>
        <taxon>Eukaryota</taxon>
        <taxon>Metamonada</taxon>
        <taxon>Parabasalia</taxon>
        <taxon>Tritrichomonadida</taxon>
        <taxon>Tritrichomonadidae</taxon>
        <taxon>Tritrichomonas</taxon>
    </lineage>
</organism>
<keyword evidence="2" id="KW-1185">Reference proteome</keyword>
<accession>A0ABR2H7J2</accession>
<comment type="caution">
    <text evidence="1">The sequence shown here is derived from an EMBL/GenBank/DDBJ whole genome shotgun (WGS) entry which is preliminary data.</text>
</comment>
<reference evidence="1 2" key="1">
    <citation type="submission" date="2024-04" db="EMBL/GenBank/DDBJ databases">
        <title>Tritrichomonas musculus Genome.</title>
        <authorList>
            <person name="Alves-Ferreira E."/>
            <person name="Grigg M."/>
            <person name="Lorenzi H."/>
            <person name="Galac M."/>
        </authorList>
    </citation>
    <scope>NUCLEOTIDE SEQUENCE [LARGE SCALE GENOMIC DNA]</scope>
    <source>
        <strain evidence="1 2">EAF2021</strain>
    </source>
</reference>